<dbReference type="GO" id="GO:0016787">
    <property type="term" value="F:hydrolase activity"/>
    <property type="evidence" value="ECO:0007669"/>
    <property type="project" value="UniProtKB-KW"/>
</dbReference>
<feature type="region of interest" description="Disordered" evidence="3">
    <location>
        <begin position="1"/>
        <end position="26"/>
    </location>
</feature>
<gene>
    <name evidence="6" type="ORF">D9615_008127</name>
</gene>
<reference evidence="6 7" key="1">
    <citation type="journal article" date="2020" name="ISME J.">
        <title>Uncovering the hidden diversity of litter-decomposition mechanisms in mushroom-forming fungi.</title>
        <authorList>
            <person name="Floudas D."/>
            <person name="Bentzer J."/>
            <person name="Ahren D."/>
            <person name="Johansson T."/>
            <person name="Persson P."/>
            <person name="Tunlid A."/>
        </authorList>
    </citation>
    <scope>NUCLEOTIDE SEQUENCE [LARGE SCALE GENOMIC DNA]</scope>
    <source>
        <strain evidence="6 7">CBS 661.87</strain>
    </source>
</reference>
<evidence type="ECO:0000259" key="4">
    <source>
        <dbReference type="Pfam" id="PF00561"/>
    </source>
</evidence>
<dbReference type="Pfam" id="PF08386">
    <property type="entry name" value="Abhydrolase_4"/>
    <property type="match status" value="1"/>
</dbReference>
<dbReference type="InterPro" id="IPR000073">
    <property type="entry name" value="AB_hydrolase_1"/>
</dbReference>
<dbReference type="Proteomes" id="UP000565441">
    <property type="component" value="Unassembled WGS sequence"/>
</dbReference>
<comment type="caution">
    <text evidence="6">The sequence shown here is derived from an EMBL/GenBank/DDBJ whole genome shotgun (WGS) entry which is preliminary data.</text>
</comment>
<evidence type="ECO:0000313" key="6">
    <source>
        <dbReference type="EMBL" id="KAF5372034.1"/>
    </source>
</evidence>
<dbReference type="SUPFAM" id="SSF53474">
    <property type="entry name" value="alpha/beta-Hydrolases"/>
    <property type="match status" value="1"/>
</dbReference>
<feature type="domain" description="Peptidase S33 tripeptidyl aminopeptidase-like C-terminal" evidence="5">
    <location>
        <begin position="345"/>
        <end position="445"/>
    </location>
</feature>
<dbReference type="PANTHER" id="PTHR43248">
    <property type="entry name" value="2-SUCCINYL-6-HYDROXY-2,4-CYCLOHEXADIENE-1-CARBOXYLATE SYNTHASE"/>
    <property type="match status" value="1"/>
</dbReference>
<evidence type="ECO:0000256" key="3">
    <source>
        <dbReference type="SAM" id="MobiDB-lite"/>
    </source>
</evidence>
<evidence type="ECO:0000313" key="7">
    <source>
        <dbReference type="Proteomes" id="UP000565441"/>
    </source>
</evidence>
<feature type="domain" description="AB hydrolase-1" evidence="4">
    <location>
        <begin position="18"/>
        <end position="184"/>
    </location>
</feature>
<sequence>MTRIPSSLPRDSPDYRGPILINPGGPGGSGIDTVTLEGRLLSQIVGPQFDVLGFDPRGVGRSTPRASFFETAVERELFGGHDGVRESLSVLNTSADGLARAWARAKIVGQLAGERQREVLAHINTDQTANDMLSIVRAHGKEKLLYWGFSYGSVLGATFASMFPDKVERIVIDGVVDIENYYQSLWSTNLIDTDKAMDAFFTFCHAAGPFACPFYAPTPDLISANLTKLYESVTARPVPVRTATSYGLVDYNRLRVSVFISLYTPWATWSKLAGALADLARGDGAPLFSILDGAPFQCECDEGEEGFGVVRDAATAILCNDGDPVPEAFEELEKYFEETTKKSQWAEIWSGVRTSCVGWPELPKTRFRGPFEGNTSFPLLVVGNTADPVTPLWAAKKTAKGFPSSVVLTQDSPGHCSISAPSVCTQMYIRDYFVKGTLPPPGTVCSVVGTPFPGVDISYASNTEQITLGNKEVEQQVAEMSAEERVVYDAIRKLSESYNLPRML</sequence>
<protein>
    <submittedName>
        <fullName evidence="6">Uncharacterized protein</fullName>
    </submittedName>
</protein>
<evidence type="ECO:0000256" key="2">
    <source>
        <dbReference type="ARBA" id="ARBA00022801"/>
    </source>
</evidence>
<name>A0A8H5GVJ3_9AGAR</name>
<evidence type="ECO:0000259" key="5">
    <source>
        <dbReference type="Pfam" id="PF08386"/>
    </source>
</evidence>
<evidence type="ECO:0000256" key="1">
    <source>
        <dbReference type="ARBA" id="ARBA00010088"/>
    </source>
</evidence>
<dbReference type="InterPro" id="IPR051601">
    <property type="entry name" value="Serine_prot/Carboxylest_S33"/>
</dbReference>
<dbReference type="InterPro" id="IPR013595">
    <property type="entry name" value="Pept_S33_TAP-like_C"/>
</dbReference>
<dbReference type="PANTHER" id="PTHR43248:SF25">
    <property type="entry name" value="AB HYDROLASE-1 DOMAIN-CONTAINING PROTEIN-RELATED"/>
    <property type="match status" value="1"/>
</dbReference>
<organism evidence="6 7">
    <name type="scientific">Tricholomella constricta</name>
    <dbReference type="NCBI Taxonomy" id="117010"/>
    <lineage>
        <taxon>Eukaryota</taxon>
        <taxon>Fungi</taxon>
        <taxon>Dikarya</taxon>
        <taxon>Basidiomycota</taxon>
        <taxon>Agaricomycotina</taxon>
        <taxon>Agaricomycetes</taxon>
        <taxon>Agaricomycetidae</taxon>
        <taxon>Agaricales</taxon>
        <taxon>Tricholomatineae</taxon>
        <taxon>Lyophyllaceae</taxon>
        <taxon>Tricholomella</taxon>
    </lineage>
</organism>
<comment type="similarity">
    <text evidence="1">Belongs to the peptidase S33 family.</text>
</comment>
<dbReference type="InterPro" id="IPR029058">
    <property type="entry name" value="AB_hydrolase_fold"/>
</dbReference>
<keyword evidence="7" id="KW-1185">Reference proteome</keyword>
<proteinExistence type="inferred from homology"/>
<dbReference type="EMBL" id="JAACJP010000044">
    <property type="protein sequence ID" value="KAF5372034.1"/>
    <property type="molecule type" value="Genomic_DNA"/>
</dbReference>
<dbReference type="OrthoDB" id="425534at2759"/>
<dbReference type="AlphaFoldDB" id="A0A8H5GVJ3"/>
<keyword evidence="2" id="KW-0378">Hydrolase</keyword>
<accession>A0A8H5GVJ3</accession>
<dbReference type="Pfam" id="PF00561">
    <property type="entry name" value="Abhydrolase_1"/>
    <property type="match status" value="1"/>
</dbReference>
<dbReference type="Gene3D" id="3.40.50.1820">
    <property type="entry name" value="alpha/beta hydrolase"/>
    <property type="match status" value="1"/>
</dbReference>